<keyword evidence="3" id="KW-1185">Reference proteome</keyword>
<sequence length="91" mass="10152">MSRVMSMNEIPTSSRNAGAGFHHLYFASGYVVAYFSGLGFLFPVPRQILIVQLRGGFLNQIRVALRLRSEAACAVDKSSPPRQIPYQESEF</sequence>
<dbReference type="EMBL" id="MOEC01000048">
    <property type="protein sequence ID" value="OIS90547.1"/>
    <property type="molecule type" value="Genomic_DNA"/>
</dbReference>
<reference evidence="2 3" key="1">
    <citation type="submission" date="2016-10" db="EMBL/GenBank/DDBJ databases">
        <title>The Draft Genome Sequence of the Potato Rhizosphere Bacteria Ochrobactrum sp. IPA7.2.</title>
        <authorList>
            <person name="Gogoleva N.E."/>
            <person name="Khlopko Y.A."/>
            <person name="Burygin G.L."/>
            <person name="Plotnikov A.O."/>
        </authorList>
    </citation>
    <scope>NUCLEOTIDE SEQUENCE [LARGE SCALE GENOMIC DNA]</scope>
    <source>
        <strain evidence="2 3">IPA7.2</strain>
    </source>
</reference>
<name>A0A1J6HDR7_9HYPH</name>
<evidence type="ECO:0000313" key="2">
    <source>
        <dbReference type="EMBL" id="OIS90547.1"/>
    </source>
</evidence>
<comment type="caution">
    <text evidence="2">The sequence shown here is derived from an EMBL/GenBank/DDBJ whole genome shotgun (WGS) entry which is preliminary data.</text>
</comment>
<dbReference type="Proteomes" id="UP000182985">
    <property type="component" value="Unassembled WGS sequence"/>
</dbReference>
<keyword evidence="1" id="KW-0812">Transmembrane</keyword>
<protein>
    <submittedName>
        <fullName evidence="2">Uncharacterized protein</fullName>
    </submittedName>
</protein>
<keyword evidence="1" id="KW-0472">Membrane</keyword>
<dbReference type="AlphaFoldDB" id="A0A1J6HDR7"/>
<accession>A0A1J6HDR7</accession>
<feature type="transmembrane region" description="Helical" evidence="1">
    <location>
        <begin position="20"/>
        <end position="44"/>
    </location>
</feature>
<keyword evidence="1" id="KW-1133">Transmembrane helix</keyword>
<gene>
    <name evidence="2" type="ORF">BLA27_26280</name>
</gene>
<evidence type="ECO:0000313" key="3">
    <source>
        <dbReference type="Proteomes" id="UP000182985"/>
    </source>
</evidence>
<organism evidence="2 3">
    <name type="scientific">Brucella cytisi</name>
    <dbReference type="NCBI Taxonomy" id="407152"/>
    <lineage>
        <taxon>Bacteria</taxon>
        <taxon>Pseudomonadati</taxon>
        <taxon>Pseudomonadota</taxon>
        <taxon>Alphaproteobacteria</taxon>
        <taxon>Hyphomicrobiales</taxon>
        <taxon>Brucellaceae</taxon>
        <taxon>Brucella/Ochrobactrum group</taxon>
        <taxon>Brucella</taxon>
    </lineage>
</organism>
<evidence type="ECO:0000256" key="1">
    <source>
        <dbReference type="SAM" id="Phobius"/>
    </source>
</evidence>
<proteinExistence type="predicted"/>